<accession>A0A7C1FTR0</accession>
<proteinExistence type="predicted"/>
<dbReference type="SUPFAM" id="SSF51569">
    <property type="entry name" value="Aldolase"/>
    <property type="match status" value="1"/>
</dbReference>
<dbReference type="Pfam" id="PF09863">
    <property type="entry name" value="DUF2090"/>
    <property type="match status" value="1"/>
</dbReference>
<dbReference type="AlphaFoldDB" id="A0A7C1FTR0"/>
<comment type="caution">
    <text evidence="2">The sequence shown here is derived from an EMBL/GenBank/DDBJ whole genome shotgun (WGS) entry which is preliminary data.</text>
</comment>
<dbReference type="EMBL" id="DSJL01000009">
    <property type="protein sequence ID" value="HEF64774.1"/>
    <property type="molecule type" value="Genomic_DNA"/>
</dbReference>
<dbReference type="Gene3D" id="3.20.20.70">
    <property type="entry name" value="Aldolase class I"/>
    <property type="match status" value="1"/>
</dbReference>
<gene>
    <name evidence="2" type="ORF">ENP47_04125</name>
</gene>
<dbReference type="InterPro" id="IPR018659">
    <property type="entry name" value="DUF2090"/>
</dbReference>
<organism evidence="2">
    <name type="scientific">Thermomicrobium roseum</name>
    <dbReference type="NCBI Taxonomy" id="500"/>
    <lineage>
        <taxon>Bacteria</taxon>
        <taxon>Pseudomonadati</taxon>
        <taxon>Thermomicrobiota</taxon>
        <taxon>Thermomicrobia</taxon>
        <taxon>Thermomicrobiales</taxon>
        <taxon>Thermomicrobiaceae</taxon>
        <taxon>Thermomicrobium</taxon>
    </lineage>
</organism>
<protein>
    <submittedName>
        <fullName evidence="2">DUF2090 domain-containing protein</fullName>
    </submittedName>
</protein>
<evidence type="ECO:0000259" key="1">
    <source>
        <dbReference type="Pfam" id="PF09863"/>
    </source>
</evidence>
<feature type="domain" description="DUF2090" evidence="1">
    <location>
        <begin position="14"/>
        <end position="303"/>
    </location>
</feature>
<sequence>MGGAVMQVGYDRPLYILAFDHRSSFEEMAAKAGIGEEERAEKIRQAKQVIFEGFEVAIAQGAPRESAGILVDEQYGAEVARRARERGYLFAMPVEKSGQKVFDFEYGEQFGEHILAFDPTFTKALVRYNPDDPSDTKKIQLERLKRLHDWLRERERRFLLELLVPATKGQLEQVGGDTERYDREIRPELTLQAIDEFYAAGVVPDIWKIEGLDRREDCERMAAKVRSGGRDAVSCVVLGRGADPARVDHWLRMGAGVPGYIGFAIGRTLWWEGVQGFLNGTLTREAAAEKIAANYRRAIDLFVEASQAVVR</sequence>
<dbReference type="InterPro" id="IPR013785">
    <property type="entry name" value="Aldolase_TIM"/>
</dbReference>
<evidence type="ECO:0000313" key="2">
    <source>
        <dbReference type="EMBL" id="HEF64774.1"/>
    </source>
</evidence>
<reference evidence="2" key="1">
    <citation type="journal article" date="2020" name="mSystems">
        <title>Genome- and Community-Level Interaction Insights into Carbon Utilization and Element Cycling Functions of Hydrothermarchaeota in Hydrothermal Sediment.</title>
        <authorList>
            <person name="Zhou Z."/>
            <person name="Liu Y."/>
            <person name="Xu W."/>
            <person name="Pan J."/>
            <person name="Luo Z.H."/>
            <person name="Li M."/>
        </authorList>
    </citation>
    <scope>NUCLEOTIDE SEQUENCE [LARGE SCALE GENOMIC DNA]</scope>
    <source>
        <strain evidence="2">SpSt-222</strain>
    </source>
</reference>
<name>A0A7C1FTR0_THERO</name>